<evidence type="ECO:0000313" key="3">
    <source>
        <dbReference type="Proteomes" id="UP001058682"/>
    </source>
</evidence>
<dbReference type="KEGG" id="tpk:JO40_05590"/>
<dbReference type="SUPFAM" id="SSF88723">
    <property type="entry name" value="PIN domain-like"/>
    <property type="match status" value="1"/>
</dbReference>
<dbReference type="Proteomes" id="UP001058682">
    <property type="component" value="Chromosome"/>
</dbReference>
<feature type="domain" description="PIN" evidence="1">
    <location>
        <begin position="4"/>
        <end position="117"/>
    </location>
</feature>
<evidence type="ECO:0000259" key="1">
    <source>
        <dbReference type="Pfam" id="PF13470"/>
    </source>
</evidence>
<dbReference type="InterPro" id="IPR002716">
    <property type="entry name" value="PIN_dom"/>
</dbReference>
<gene>
    <name evidence="2" type="ORF">E4N74_12645</name>
</gene>
<dbReference type="Pfam" id="PF13470">
    <property type="entry name" value="PIN_3"/>
    <property type="match status" value="1"/>
</dbReference>
<accession>A0AAE9MXQ0</accession>
<dbReference type="EMBL" id="CP038804">
    <property type="protein sequence ID" value="UTY34752.1"/>
    <property type="molecule type" value="Genomic_DNA"/>
</dbReference>
<dbReference type="InterPro" id="IPR029060">
    <property type="entry name" value="PIN-like_dom_sf"/>
</dbReference>
<proteinExistence type="predicted"/>
<dbReference type="AlphaFoldDB" id="A0AAE9MXQ0"/>
<name>A0AAE9MXQ0_9SPIR</name>
<dbReference type="RefSeq" id="WP_044978431.1">
    <property type="nucleotide sequence ID" value="NZ_CP009228.1"/>
</dbReference>
<organism evidence="2 3">
    <name type="scientific">Treponema putidum</name>
    <dbReference type="NCBI Taxonomy" id="221027"/>
    <lineage>
        <taxon>Bacteria</taxon>
        <taxon>Pseudomonadati</taxon>
        <taxon>Spirochaetota</taxon>
        <taxon>Spirochaetia</taxon>
        <taxon>Spirochaetales</taxon>
        <taxon>Treponemataceae</taxon>
        <taxon>Treponema</taxon>
    </lineage>
</organism>
<dbReference type="Gene3D" id="3.40.50.1010">
    <property type="entry name" value="5'-nuclease"/>
    <property type="match status" value="1"/>
</dbReference>
<protein>
    <submittedName>
        <fullName evidence="2">PIN domain-containing protein</fullName>
    </submittedName>
</protein>
<reference evidence="2" key="1">
    <citation type="submission" date="2019-04" db="EMBL/GenBank/DDBJ databases">
        <title>Whole genome sequencing of oral phylogroup 2 treponemes.</title>
        <authorList>
            <person name="Chan Y."/>
            <person name="Zeng H.H."/>
            <person name="Yu X.L."/>
            <person name="Leung W.K."/>
            <person name="Watt R.M."/>
        </authorList>
    </citation>
    <scope>NUCLEOTIDE SEQUENCE</scope>
    <source>
        <strain evidence="2">OMZ 835</strain>
    </source>
</reference>
<sequence>MIKKVFIDTDIILDVALAREPFFSASKIILAMAENNIIIGNISSNCIANIYYILRKSGGNSKARKFIVNIVKYITVITIDHQNVLNALKSKFSDFEDALQYFSAVENQCEYIIIRNIEDYKNAEIKVLLPEEFIGMF</sequence>
<evidence type="ECO:0000313" key="2">
    <source>
        <dbReference type="EMBL" id="UTY34752.1"/>
    </source>
</evidence>